<sequence length="1895" mass="211194">MIPLLLHIQAGETLIRMRDYPVPLLHIPAPSGHLSNPPTSLSSSPHRKKPEVSDPLLGIDPMQLYDTSSWRMVGNYVIADDLGVAQGKRHLTLPVLDNYTVTVVRTASPTKFYSQVDYHILTKNLVLLSWATAYQPAIQCLLACVDALLPLTVDPSPKPRFCDKLRLMIHTQAKISLKGGGDLCMVIKGTRCPYTLTDRGAGLALLWRGNVICHLGHPNLQQELLQIHSQDCLFGVPDLASFALPYPPSTYQSSLSPPFGFTFSKIAIKLFGGILMGIGCHLEPLGRIRHFKPHHHVVFKSPDYAEPTHDAYAGFRSHDTHLSFSIIQQPIHSQTLRDERNGMHLTPDFIGHFMHWYGLFGGALGRVPLRLAYAPTPSSASSSFPAATVAALTIDPPMSPSLMTAPLSEETMGQYIQSLKYKIDVAPMSFAYFCRATDDAMVGLKPRVARFTLDIHQRRKAAKDPELARVKSSWPLHHVEIQLEQMDMRVLHNVATSPASSSSASTTPVSDPQWPPFPWMDPDDWVDLDHRYPVKPQLVYALPFASSPFVAYNKQLDPTYIKKHTHLNTTHACIIGQAKSAKSQQQKQVHQRMAKIESLHRYHQQQLEIMENQLVRHGHSNDLHQKCNQTMELLQALDTRRRLLQRYIDSLDASNRHPQQASSLEQWELLMGQFKECYTIHQPHIIWTTAIHEVLHRWLEARAQAKINDYNISSRAVHALRTLIDQTLSFPACPSSTSSAKTSSASPNSAAPPQHDIQLNGNEHDLSVAQEWLNVLHGQTNFVQNETGRSHRDGQSDPSGFGHANDPQHQLSVIASDQVCDTVTLFDLWQPQVYLQTASLPPSPTPPPVSSAAPPRPENAMHPSHCTSRHLHEDDASVDQQHPGVLLVANHRVQVKQLTISEKDDPDVDTCLVKKRTVVSLDGLQLFVVQHGPHDRIEKLLDVDHFYQPMPCWSAPPWTPWDAFWTSPLDPCQAPSPCASARSSSPVSPRPRPDDAAATTLDSPWLPPELIALAVELQTRTDKDFRLPSLPCRFYLLDSNIVGTIQFDRYNPIRLAAATENPSSLRDRKKQQGALDDSSGFPCNTTTFHMAACTISADPYQYSVVSRVILDLVLARKVNKHLRGSKRLNDWLLSFHANGDSLPHVLAESIALQSYVRQQADHYHQLCTMDPSKRHQDALWQLSRRPSSLSASSPVSLLPNLSCPSAAPSPSGAVFSLGSADEALDSPSSPRPEDDLLWQSTMDQQRHRWHQAQDELRDMMQSVKYLLRKSANTHVSTTNQHDGSPPPLPALDPAPSDVQAADPLVPLEKIQVAIDSLVWNMLTAQGSPLSQWSVTGTRYVRMVYRNRNLLHTVDIDQLLVSDTSPCPAFEHVMAPYIRSDHRGKHKNKKKTRSGSSTHCTKNMIQARLESMPPVGSIPIIQHLEINLHPLHLQLSYAFWRTLLAYLFPEPLAASFAQQPALSPRLARSAPSTPTSPSNPALAMDLSASMSQPRRQGSWVSLSNQNSNPILLANPKTPSPDSACSPPTSAHDATGPSSFLPKRFSSHGKLPRLETAGLLRNQSMENVNDVAIMKQRAANYRSFILIKIPSVEHCLSFKGKRAIYNLDNFRFKQPSIEYHNKCISWYDLLQLLKKDFKRSVISHSPAFLKQKFTIQRRQRKQKSRQAPNDMKTVDRSVYNNPSQAVSGSSVISTDKHSMVTNHSSILSSAPGNECYDGINANASDGSQPATHHPRRPQPHRRRSSKTSLVLQTLIGSASSVAMDDSLVLDGDDWSDTDSSDSDDGLDSARYRDIAEDDSSRSSSSSSGHSFDRHRAHLDGREDEDEDDELDDDDDDLVSLHSDDADHAPSPTNKQHGFRRSFTRFFPKLGKNLEMEGAADNDRVSKGRLLFGKNYGS</sequence>
<dbReference type="InterPro" id="IPR045167">
    <property type="entry name" value="Hobbit"/>
</dbReference>
<feature type="region of interest" description="Disordered" evidence="1">
    <location>
        <begin position="1509"/>
        <end position="1537"/>
    </location>
</feature>
<comment type="caution">
    <text evidence="4">The sequence shown here is derived from an EMBL/GenBank/DDBJ whole genome shotgun (WGS) entry which is preliminary data.</text>
</comment>
<protein>
    <recommendedName>
        <fullName evidence="6">FMP27 GFWDK domain-containing protein</fullName>
    </recommendedName>
</protein>
<dbReference type="STRING" id="101127.A0A1X2GPW4"/>
<feature type="compositionally biased region" description="Low complexity" evidence="1">
    <location>
        <begin position="34"/>
        <end position="44"/>
    </location>
</feature>
<feature type="domain" description="FMP27 WPPW motif-containing RBG unit" evidence="3">
    <location>
        <begin position="443"/>
        <end position="940"/>
    </location>
</feature>
<feature type="region of interest" description="Disordered" evidence="1">
    <location>
        <begin position="786"/>
        <end position="807"/>
    </location>
</feature>
<evidence type="ECO:0000259" key="2">
    <source>
        <dbReference type="SMART" id="SM01214"/>
    </source>
</evidence>
<name>A0A1X2GPW4_9FUNG</name>
<feature type="compositionally biased region" description="Basic residues" evidence="1">
    <location>
        <begin position="1653"/>
        <end position="1662"/>
    </location>
</feature>
<dbReference type="InterPro" id="IPR019449">
    <property type="entry name" value="FMP27_WPPW_RBG"/>
</dbReference>
<evidence type="ECO:0000259" key="3">
    <source>
        <dbReference type="SMART" id="SM01216"/>
    </source>
</evidence>
<feature type="compositionally biased region" description="Acidic residues" evidence="1">
    <location>
        <begin position="1770"/>
        <end position="1784"/>
    </location>
</feature>
<feature type="domain" description="FMP27/BLTP2/Hobbit GFWDK motif-containing RBG unit" evidence="2">
    <location>
        <begin position="61"/>
        <end position="196"/>
    </location>
</feature>
<evidence type="ECO:0000313" key="4">
    <source>
        <dbReference type="EMBL" id="ORX58791.1"/>
    </source>
</evidence>
<dbReference type="EMBL" id="MCGT01000006">
    <property type="protein sequence ID" value="ORX58791.1"/>
    <property type="molecule type" value="Genomic_DNA"/>
</dbReference>
<feature type="compositionally biased region" description="Basic and acidic residues" evidence="1">
    <location>
        <begin position="1785"/>
        <end position="1798"/>
    </location>
</feature>
<feature type="compositionally biased region" description="Pro residues" evidence="1">
    <location>
        <begin position="841"/>
        <end position="857"/>
    </location>
</feature>
<feature type="compositionally biased region" description="Low complexity" evidence="1">
    <location>
        <begin position="975"/>
        <end position="987"/>
    </location>
</feature>
<feature type="region of interest" description="Disordered" evidence="1">
    <location>
        <begin position="34"/>
        <end position="53"/>
    </location>
</feature>
<feature type="compositionally biased region" description="Basic residues" evidence="1">
    <location>
        <begin position="1730"/>
        <end position="1743"/>
    </location>
</feature>
<evidence type="ECO:0000313" key="5">
    <source>
        <dbReference type="Proteomes" id="UP000242146"/>
    </source>
</evidence>
<feature type="region of interest" description="Disordered" evidence="1">
    <location>
        <begin position="839"/>
        <end position="867"/>
    </location>
</feature>
<feature type="compositionally biased region" description="Polar residues" evidence="1">
    <location>
        <begin position="1273"/>
        <end position="1282"/>
    </location>
</feature>
<feature type="compositionally biased region" description="Polar residues" evidence="1">
    <location>
        <begin position="1719"/>
        <end position="1728"/>
    </location>
</feature>
<dbReference type="Pfam" id="PF10344">
    <property type="entry name" value="Hobbit"/>
    <property type="match status" value="2"/>
</dbReference>
<dbReference type="OrthoDB" id="1562405at2759"/>
<feature type="region of interest" description="Disordered" evidence="1">
    <location>
        <begin position="1770"/>
        <end position="1857"/>
    </location>
</feature>
<evidence type="ECO:0000256" key="1">
    <source>
        <dbReference type="SAM" id="MobiDB-lite"/>
    </source>
</evidence>
<feature type="region of interest" description="Disordered" evidence="1">
    <location>
        <begin position="1653"/>
        <end position="1692"/>
    </location>
</feature>
<dbReference type="Proteomes" id="UP000242146">
    <property type="component" value="Unassembled WGS sequence"/>
</dbReference>
<reference evidence="4 5" key="1">
    <citation type="submission" date="2016-07" db="EMBL/GenBank/DDBJ databases">
        <title>Pervasive Adenine N6-methylation of Active Genes in Fungi.</title>
        <authorList>
            <consortium name="DOE Joint Genome Institute"/>
            <person name="Mondo S.J."/>
            <person name="Dannebaum R.O."/>
            <person name="Kuo R.C."/>
            <person name="Labutti K."/>
            <person name="Haridas S."/>
            <person name="Kuo A."/>
            <person name="Salamov A."/>
            <person name="Ahrendt S.R."/>
            <person name="Lipzen A."/>
            <person name="Sullivan W."/>
            <person name="Andreopoulos W.B."/>
            <person name="Clum A."/>
            <person name="Lindquist E."/>
            <person name="Daum C."/>
            <person name="Ramamoorthy G.K."/>
            <person name="Gryganskyi A."/>
            <person name="Culley D."/>
            <person name="Magnuson J.K."/>
            <person name="James T.Y."/>
            <person name="O'Malley M.A."/>
            <person name="Stajich J.E."/>
            <person name="Spatafora J.W."/>
            <person name="Visel A."/>
            <person name="Grigoriev I.V."/>
        </authorList>
    </citation>
    <scope>NUCLEOTIDE SEQUENCE [LARGE SCALE GENOMIC DNA]</scope>
    <source>
        <strain evidence="4 5">NRRL 3301</strain>
    </source>
</reference>
<gene>
    <name evidence="4" type="ORF">DM01DRAFT_287795</name>
</gene>
<dbReference type="InterPro" id="IPR019441">
    <property type="entry name" value="FMP27/BLTP2/Hobbit_GFWDK_RBG"/>
</dbReference>
<feature type="compositionally biased region" description="Polar residues" evidence="1">
    <location>
        <begin position="1518"/>
        <end position="1527"/>
    </location>
</feature>
<organism evidence="4 5">
    <name type="scientific">Hesseltinella vesiculosa</name>
    <dbReference type="NCBI Taxonomy" id="101127"/>
    <lineage>
        <taxon>Eukaryota</taxon>
        <taxon>Fungi</taxon>
        <taxon>Fungi incertae sedis</taxon>
        <taxon>Mucoromycota</taxon>
        <taxon>Mucoromycotina</taxon>
        <taxon>Mucoromycetes</taxon>
        <taxon>Mucorales</taxon>
        <taxon>Cunninghamellaceae</taxon>
        <taxon>Hesseltinella</taxon>
    </lineage>
</organism>
<accession>A0A1X2GPW4</accession>
<feature type="region of interest" description="Disordered" evidence="1">
    <location>
        <begin position="1273"/>
        <end position="1299"/>
    </location>
</feature>
<dbReference type="SMART" id="SM01214">
    <property type="entry name" value="Fmp27_GFWDK"/>
    <property type="match status" value="1"/>
</dbReference>
<feature type="compositionally biased region" description="Basic and acidic residues" evidence="1">
    <location>
        <begin position="1808"/>
        <end position="1818"/>
    </location>
</feature>
<dbReference type="PANTHER" id="PTHR15678:SF6">
    <property type="entry name" value="BRIDGE-LIKE LIPID TRANSFER PROTEIN FAMILY MEMBER 2"/>
    <property type="match status" value="1"/>
</dbReference>
<feature type="region of interest" description="Disordered" evidence="1">
    <location>
        <begin position="1715"/>
        <end position="1746"/>
    </location>
</feature>
<feature type="compositionally biased region" description="Low complexity" evidence="1">
    <location>
        <begin position="735"/>
        <end position="753"/>
    </location>
</feature>
<keyword evidence="5" id="KW-1185">Reference proteome</keyword>
<evidence type="ECO:0008006" key="6">
    <source>
        <dbReference type="Google" id="ProtNLM"/>
    </source>
</evidence>
<feature type="region of interest" description="Disordered" evidence="1">
    <location>
        <begin position="735"/>
        <end position="760"/>
    </location>
</feature>
<feature type="compositionally biased region" description="Polar residues" evidence="1">
    <location>
        <begin position="1676"/>
        <end position="1692"/>
    </location>
</feature>
<proteinExistence type="predicted"/>
<feature type="region of interest" description="Disordered" evidence="1">
    <location>
        <begin position="975"/>
        <end position="1002"/>
    </location>
</feature>
<dbReference type="SMART" id="SM01216">
    <property type="entry name" value="Fmp27_WPPW"/>
    <property type="match status" value="1"/>
</dbReference>
<dbReference type="PANTHER" id="PTHR15678">
    <property type="entry name" value="ANTIGEN MLAA-22-RELATED"/>
    <property type="match status" value="1"/>
</dbReference>
<feature type="compositionally biased region" description="Acidic residues" evidence="1">
    <location>
        <begin position="1819"/>
        <end position="1835"/>
    </location>
</feature>